<protein>
    <submittedName>
        <fullName evidence="1">Uncharacterized protein</fullName>
    </submittedName>
</protein>
<sequence length="104" mass="11319">MTSRRHSELADRWPLELLNGEAGRLIEPRLRLNAKKTRLPRSPSPLHSLRLVTILVERAQVTLQSGRVGDRDGSAMTLSPTGSAESAHWPGSLSSGSTLPNRAS</sequence>
<reference evidence="1" key="1">
    <citation type="submission" date="2024-02" db="EMBL/GenBank/DDBJ databases">
        <title>Metagenome Assembled Genome of Zalaria obscura JY119.</title>
        <authorList>
            <person name="Vighnesh L."/>
            <person name="Jagadeeshwari U."/>
            <person name="Venkata Ramana C."/>
            <person name="Sasikala C."/>
        </authorList>
    </citation>
    <scope>NUCLEOTIDE SEQUENCE</scope>
    <source>
        <strain evidence="1">JY119</strain>
    </source>
</reference>
<proteinExistence type="predicted"/>
<accession>A0ACC3S6E7</accession>
<dbReference type="Proteomes" id="UP001320706">
    <property type="component" value="Unassembled WGS sequence"/>
</dbReference>
<organism evidence="1 2">
    <name type="scientific">Zalaria obscura</name>
    <dbReference type="NCBI Taxonomy" id="2024903"/>
    <lineage>
        <taxon>Eukaryota</taxon>
        <taxon>Fungi</taxon>
        <taxon>Dikarya</taxon>
        <taxon>Ascomycota</taxon>
        <taxon>Pezizomycotina</taxon>
        <taxon>Dothideomycetes</taxon>
        <taxon>Dothideomycetidae</taxon>
        <taxon>Dothideales</taxon>
        <taxon>Zalariaceae</taxon>
        <taxon>Zalaria</taxon>
    </lineage>
</organism>
<keyword evidence="2" id="KW-1185">Reference proteome</keyword>
<comment type="caution">
    <text evidence="1">The sequence shown here is derived from an EMBL/GenBank/DDBJ whole genome shotgun (WGS) entry which is preliminary data.</text>
</comment>
<gene>
    <name evidence="1" type="ORF">M8818_006642</name>
</gene>
<evidence type="ECO:0000313" key="2">
    <source>
        <dbReference type="Proteomes" id="UP001320706"/>
    </source>
</evidence>
<name>A0ACC3S6E7_9PEZI</name>
<evidence type="ECO:0000313" key="1">
    <source>
        <dbReference type="EMBL" id="KAK8196477.1"/>
    </source>
</evidence>
<dbReference type="EMBL" id="JAMKPW020000041">
    <property type="protein sequence ID" value="KAK8196477.1"/>
    <property type="molecule type" value="Genomic_DNA"/>
</dbReference>